<name>A0A369KQD8_9BACT</name>
<sequence>MKTQKRKNKFFDEIMAGLNDALEHTKGNKKLKTTIVKIHPVQDMSAKEISKLREKLCFSQAIFAEFLGVSKKTVESWEYGKSHPNGAALRLLNLIDLDPQYFEEKAIYRSKFSEKLKNGLKNN</sequence>
<organism evidence="5 6">
    <name type="scientific">Spirobacillus cienkowskii</name>
    <dbReference type="NCBI Taxonomy" id="495820"/>
    <lineage>
        <taxon>Bacteria</taxon>
        <taxon>Pseudomonadati</taxon>
        <taxon>Bdellovibrionota</taxon>
        <taxon>Oligoflexia</taxon>
        <taxon>Silvanigrellales</taxon>
        <taxon>Spirobacillus</taxon>
    </lineage>
</organism>
<dbReference type="GO" id="GO:0003677">
    <property type="term" value="F:DNA binding"/>
    <property type="evidence" value="ECO:0007669"/>
    <property type="project" value="UniProtKB-KW"/>
</dbReference>
<evidence type="ECO:0000256" key="2">
    <source>
        <dbReference type="ARBA" id="ARBA00023125"/>
    </source>
</evidence>
<keyword evidence="2" id="KW-0238">DNA-binding</keyword>
<evidence type="ECO:0000259" key="4">
    <source>
        <dbReference type="PROSITE" id="PS50943"/>
    </source>
</evidence>
<proteinExistence type="predicted"/>
<dbReference type="Proteomes" id="UP000253934">
    <property type="component" value="Unassembled WGS sequence"/>
</dbReference>
<keyword evidence="3" id="KW-0804">Transcription</keyword>
<keyword evidence="1" id="KW-0805">Transcription regulation</keyword>
<protein>
    <submittedName>
        <fullName evidence="5">Transcriptional regulator</fullName>
    </submittedName>
</protein>
<reference evidence="5" key="1">
    <citation type="submission" date="2018-04" db="EMBL/GenBank/DDBJ databases">
        <title>Draft genome sequence of the Candidatus Spirobacillus cienkowskii, a pathogen of freshwater Daphnia species, reconstructed from hemolymph metagenomic reads.</title>
        <authorList>
            <person name="Bresciani L."/>
            <person name="Lemos L.N."/>
            <person name="Wale N."/>
            <person name="Lin J.Y."/>
            <person name="Fernandes G.R."/>
            <person name="Duffy M.A."/>
            <person name="Rodrigues J.M."/>
        </authorList>
    </citation>
    <scope>NUCLEOTIDE SEQUENCE [LARGE SCALE GENOMIC DNA]</scope>
    <source>
        <strain evidence="5">Binning01</strain>
    </source>
</reference>
<evidence type="ECO:0000256" key="3">
    <source>
        <dbReference type="ARBA" id="ARBA00023163"/>
    </source>
</evidence>
<feature type="domain" description="HTH cro/C1-type" evidence="4">
    <location>
        <begin position="49"/>
        <end position="102"/>
    </location>
</feature>
<dbReference type="PANTHER" id="PTHR36511">
    <property type="entry name" value="MERR FAMILY BACTERIAL REGULATORY PROTEIN"/>
    <property type="match status" value="1"/>
</dbReference>
<dbReference type="InterPro" id="IPR032758">
    <property type="entry name" value="MqsA/HigA-2"/>
</dbReference>
<evidence type="ECO:0000313" key="5">
    <source>
        <dbReference type="EMBL" id="RDB35077.1"/>
    </source>
</evidence>
<dbReference type="Pfam" id="PF15731">
    <property type="entry name" value="MqsA_antitoxin"/>
    <property type="match status" value="1"/>
</dbReference>
<gene>
    <name evidence="5" type="ORF">DCC88_12060</name>
</gene>
<dbReference type="CDD" id="cd00093">
    <property type="entry name" value="HTH_XRE"/>
    <property type="match status" value="1"/>
</dbReference>
<keyword evidence="6" id="KW-1185">Reference proteome</keyword>
<accession>A0A369KQD8</accession>
<dbReference type="PROSITE" id="PS50943">
    <property type="entry name" value="HTH_CROC1"/>
    <property type="match status" value="1"/>
</dbReference>
<dbReference type="InterPro" id="IPR010982">
    <property type="entry name" value="Lambda_DNA-bd_dom_sf"/>
</dbReference>
<dbReference type="AlphaFoldDB" id="A0A369KQD8"/>
<evidence type="ECO:0000313" key="6">
    <source>
        <dbReference type="Proteomes" id="UP000253934"/>
    </source>
</evidence>
<dbReference type="InterPro" id="IPR001387">
    <property type="entry name" value="Cro/C1-type_HTH"/>
</dbReference>
<dbReference type="PANTHER" id="PTHR36511:SF3">
    <property type="entry name" value="ANTITOXIN HIGA-2"/>
    <property type="match status" value="1"/>
</dbReference>
<dbReference type="Gene3D" id="1.10.260.40">
    <property type="entry name" value="lambda repressor-like DNA-binding domains"/>
    <property type="match status" value="1"/>
</dbReference>
<evidence type="ECO:0000256" key="1">
    <source>
        <dbReference type="ARBA" id="ARBA00023015"/>
    </source>
</evidence>
<dbReference type="EMBL" id="QOVW01000109">
    <property type="protein sequence ID" value="RDB35077.1"/>
    <property type="molecule type" value="Genomic_DNA"/>
</dbReference>
<comment type="caution">
    <text evidence="5">The sequence shown here is derived from an EMBL/GenBank/DDBJ whole genome shotgun (WGS) entry which is preliminary data.</text>
</comment>
<dbReference type="InterPro" id="IPR052359">
    <property type="entry name" value="HTH-type_reg/antitoxin"/>
</dbReference>
<dbReference type="SUPFAM" id="SSF47413">
    <property type="entry name" value="lambda repressor-like DNA-binding domains"/>
    <property type="match status" value="1"/>
</dbReference>